<dbReference type="RefSeq" id="XP_029931227.1">
    <property type="nucleotide sequence ID" value="XM_030075367.1"/>
</dbReference>
<organism evidence="2 3">
    <name type="scientific">Myripristis murdjan</name>
    <name type="common">pinecone soldierfish</name>
    <dbReference type="NCBI Taxonomy" id="586833"/>
    <lineage>
        <taxon>Eukaryota</taxon>
        <taxon>Metazoa</taxon>
        <taxon>Chordata</taxon>
        <taxon>Craniata</taxon>
        <taxon>Vertebrata</taxon>
        <taxon>Euteleostomi</taxon>
        <taxon>Actinopterygii</taxon>
        <taxon>Neopterygii</taxon>
        <taxon>Teleostei</taxon>
        <taxon>Neoteleostei</taxon>
        <taxon>Acanthomorphata</taxon>
        <taxon>Holocentriformes</taxon>
        <taxon>Holocentridae</taxon>
        <taxon>Myripristis</taxon>
    </lineage>
</organism>
<dbReference type="RefSeq" id="XP_029931226.1">
    <property type="nucleotide sequence ID" value="XM_030075366.1"/>
</dbReference>
<dbReference type="Ensembl" id="ENSMMDT00005025669.1">
    <property type="protein sequence ID" value="ENSMMDP00005025138.1"/>
    <property type="gene ID" value="ENSMMDG00005012039.1"/>
</dbReference>
<evidence type="ECO:0000313" key="2">
    <source>
        <dbReference type="Ensembl" id="ENSMMDP00005025138.1"/>
    </source>
</evidence>
<gene>
    <name evidence="2" type="primary">ccdc24</name>
</gene>
<accession>A0A667YF96</accession>
<evidence type="ECO:0008006" key="4">
    <source>
        <dbReference type="Google" id="ProtNLM"/>
    </source>
</evidence>
<feature type="region of interest" description="Disordered" evidence="1">
    <location>
        <begin position="241"/>
        <end position="368"/>
    </location>
</feature>
<dbReference type="PANTHER" id="PTHR28601">
    <property type="entry name" value="COILED-COIL DOMAIN-CONTAINING PROTEIN 24"/>
    <property type="match status" value="1"/>
</dbReference>
<dbReference type="GeneTree" id="ENSGT00940000167115"/>
<sequence>MHSADKSQSVWSLLVEHVPKAELPAVQAALGCSLVDMYTEAYSEMEMWQGIWQRIQRDGNHGNRAGSQPALPDPPAIKELLRAEIQMLLQSVRERASREGRDAEEVLLRYDSDTVNYAMCYPNNCPSNCSYPGNCSCFGNTNLIQHGNRSTSRCSVQSSVHDEIEAVQDKLNVTDINQVVAHLRSVLMQECQALKSQVKHIQETIQQKCSSQCKDKTEPTISELREQRRIIQMDLELPTPQLISFPSSSSTSSSSSSSLSLMEDLNKRSSLSAGQKTLRPLTPTPFQRPHPPPPLSHTKPSRPVSATLTKPSASRRLIRTSALARTQGQHDSKPTFTEPSITQTPGSHRITSEGPESAPFTASRPRHGSEQLITKSNIYCVPFPEKKSLDFCCYRTLSPSIQTESKRNLSSSGRSLSLSSEFVLPPQTERKGSPLLLQRSRHTTDSPSPIPPLSPLRDAKSHQLSYSSNEHSVSATVTPQTQIPEGVICQFPADNTNSDPVISGSQTQDTCTQPASPQMDGQSFSFPTAWLGTTSQPIRGKAQTGRECLNMYFQPFPPAIPKLYSRGQPVTSQLGLLQGDSYLGL</sequence>
<evidence type="ECO:0000256" key="1">
    <source>
        <dbReference type="SAM" id="MobiDB-lite"/>
    </source>
</evidence>
<feature type="compositionally biased region" description="Polar residues" evidence="1">
    <location>
        <begin position="334"/>
        <end position="346"/>
    </location>
</feature>
<protein>
    <recommendedName>
        <fullName evidence="4">Coiled-coil domain containing 24</fullName>
    </recommendedName>
</protein>
<proteinExistence type="predicted"/>
<feature type="compositionally biased region" description="Low complexity" evidence="1">
    <location>
        <begin position="247"/>
        <end position="261"/>
    </location>
</feature>
<feature type="compositionally biased region" description="Low complexity" evidence="1">
    <location>
        <begin position="409"/>
        <end position="420"/>
    </location>
</feature>
<dbReference type="Pfam" id="PF15669">
    <property type="entry name" value="CCDC24"/>
    <property type="match status" value="1"/>
</dbReference>
<dbReference type="OrthoDB" id="6022633at2759"/>
<feature type="compositionally biased region" description="Pro residues" evidence="1">
    <location>
        <begin position="282"/>
        <end position="295"/>
    </location>
</feature>
<reference evidence="2" key="2">
    <citation type="submission" date="2025-08" db="UniProtKB">
        <authorList>
            <consortium name="Ensembl"/>
        </authorList>
    </citation>
    <scope>IDENTIFICATION</scope>
</reference>
<name>A0A667YF96_9TELE</name>
<dbReference type="Proteomes" id="UP000472263">
    <property type="component" value="Chromosome 17"/>
</dbReference>
<reference evidence="2" key="3">
    <citation type="submission" date="2025-09" db="UniProtKB">
        <authorList>
            <consortium name="Ensembl"/>
        </authorList>
    </citation>
    <scope>IDENTIFICATION</scope>
</reference>
<feature type="region of interest" description="Disordered" evidence="1">
    <location>
        <begin position="403"/>
        <end position="471"/>
    </location>
</feature>
<dbReference type="PANTHER" id="PTHR28601:SF1">
    <property type="entry name" value="COILED-COIL DOMAIN-CONTAINING PROTEIN 24"/>
    <property type="match status" value="1"/>
</dbReference>
<evidence type="ECO:0000313" key="3">
    <source>
        <dbReference type="Proteomes" id="UP000472263"/>
    </source>
</evidence>
<reference evidence="2" key="1">
    <citation type="submission" date="2019-06" db="EMBL/GenBank/DDBJ databases">
        <authorList>
            <consortium name="Wellcome Sanger Institute Data Sharing"/>
        </authorList>
    </citation>
    <scope>NUCLEOTIDE SEQUENCE [LARGE SCALE GENOMIC DNA]</scope>
</reference>
<feature type="compositionally biased region" description="Polar residues" evidence="1">
    <location>
        <begin position="462"/>
        <end position="471"/>
    </location>
</feature>
<dbReference type="InParanoid" id="A0A667YF96"/>
<dbReference type="InterPro" id="IPR031367">
    <property type="entry name" value="CCDC24"/>
</dbReference>
<keyword evidence="3" id="KW-1185">Reference proteome</keyword>
<dbReference type="CTD" id="149473"/>
<dbReference type="AlphaFoldDB" id="A0A667YF96"/>
<dbReference type="GeneID" id="115375812"/>